<sequence length="431" mass="49169">MAQSVSVSVEAPIENQILSIDYDETEKRIKKKSKQFNLRQIHLKNILNKLKEAYTEVTVLHDVLNIAKEKHYLVLYPVLIHEAIEVKPMAVVYARKKALGMAGNILISGAERLKRLDNGPDFQIELLRLRQNWRLKKVSDNIIGDLSFRTAGSKFMHPGNFEVSKADESEMKGPNPSTLSVTIPLLAGPHSYDRHELWEITKSQNQTLLEQIIAQAQHVFMRKRTQYVLDTLARDVKDPQITSHWNALNSPTLSWVKINITTHGYDTITRTSLVIHVKERSLKAICRDGRVMHMSYEPQELRDLILQQNCQHQISGLQNLSRCMAWQLLSNSNHLGIGDVEPLGNANSILISSPLGDRVIAVQVRCDPQIVVKVYVLHSPKEFFTSGPLVQGKHWENLGSEFKEVNFEKMEGRNFLNKMEFLMAALTKIKE</sequence>
<organism evidence="6 7">
    <name type="scientific">Polypedilum vanderplanki</name>
    <name type="common">Sleeping chironomid midge</name>
    <dbReference type="NCBI Taxonomy" id="319348"/>
    <lineage>
        <taxon>Eukaryota</taxon>
        <taxon>Metazoa</taxon>
        <taxon>Ecdysozoa</taxon>
        <taxon>Arthropoda</taxon>
        <taxon>Hexapoda</taxon>
        <taxon>Insecta</taxon>
        <taxon>Pterygota</taxon>
        <taxon>Neoptera</taxon>
        <taxon>Endopterygota</taxon>
        <taxon>Diptera</taxon>
        <taxon>Nematocera</taxon>
        <taxon>Chironomoidea</taxon>
        <taxon>Chironomidae</taxon>
        <taxon>Chironominae</taxon>
        <taxon>Polypedilum</taxon>
        <taxon>Polypedilum</taxon>
    </lineage>
</organism>
<protein>
    <recommendedName>
        <fullName evidence="8">Mediator of RNA polymerase II transcription subunit 17</fullName>
    </recommendedName>
</protein>
<dbReference type="GO" id="GO:0070847">
    <property type="term" value="C:core mediator complex"/>
    <property type="evidence" value="ECO:0007669"/>
    <property type="project" value="TreeGrafter"/>
</dbReference>
<evidence type="ECO:0000313" key="7">
    <source>
        <dbReference type="Proteomes" id="UP001107558"/>
    </source>
</evidence>
<comment type="similarity">
    <text evidence="2">Belongs to the Mediator complex subunit 17 family.</text>
</comment>
<keyword evidence="4" id="KW-0804">Transcription</keyword>
<dbReference type="EMBL" id="JADBJN010000001">
    <property type="protein sequence ID" value="KAG5683576.1"/>
    <property type="molecule type" value="Genomic_DNA"/>
</dbReference>
<dbReference type="AlphaFoldDB" id="A0A9J6CNP3"/>
<dbReference type="OrthoDB" id="10058398at2759"/>
<proteinExistence type="inferred from homology"/>
<reference evidence="6" key="1">
    <citation type="submission" date="2021-03" db="EMBL/GenBank/DDBJ databases">
        <title>Chromosome level genome of the anhydrobiotic midge Polypedilum vanderplanki.</title>
        <authorList>
            <person name="Yoshida Y."/>
            <person name="Kikawada T."/>
            <person name="Gusev O."/>
        </authorList>
    </citation>
    <scope>NUCLEOTIDE SEQUENCE</scope>
    <source>
        <strain evidence="6">NIAS01</strain>
        <tissue evidence="6">Whole body or cell culture</tissue>
    </source>
</reference>
<dbReference type="PANTHER" id="PTHR13114">
    <property type="entry name" value="MEDIATOR OF RNA POLYMERASE II TRANSCRIPTION SUBUNIT 17"/>
    <property type="match status" value="1"/>
</dbReference>
<evidence type="ECO:0000256" key="1">
    <source>
        <dbReference type="ARBA" id="ARBA00004123"/>
    </source>
</evidence>
<dbReference type="Proteomes" id="UP001107558">
    <property type="component" value="Chromosome 1"/>
</dbReference>
<evidence type="ECO:0008006" key="8">
    <source>
        <dbReference type="Google" id="ProtNLM"/>
    </source>
</evidence>
<name>A0A9J6CNP3_POLVA</name>
<keyword evidence="3" id="KW-0805">Transcription regulation</keyword>
<evidence type="ECO:0000256" key="3">
    <source>
        <dbReference type="ARBA" id="ARBA00023015"/>
    </source>
</evidence>
<keyword evidence="7" id="KW-1185">Reference proteome</keyword>
<comment type="subcellular location">
    <subcellularLocation>
        <location evidence="1">Nucleus</location>
    </subcellularLocation>
</comment>
<comment type="caution">
    <text evidence="6">The sequence shown here is derived from an EMBL/GenBank/DDBJ whole genome shotgun (WGS) entry which is preliminary data.</text>
</comment>
<accession>A0A9J6CNP3</accession>
<evidence type="ECO:0000256" key="2">
    <source>
        <dbReference type="ARBA" id="ARBA00005635"/>
    </source>
</evidence>
<dbReference type="GO" id="GO:0003712">
    <property type="term" value="F:transcription coregulator activity"/>
    <property type="evidence" value="ECO:0007669"/>
    <property type="project" value="InterPro"/>
</dbReference>
<dbReference type="PANTHER" id="PTHR13114:SF7">
    <property type="entry name" value="MEDIATOR OF RNA POLYMERASE II TRANSCRIPTION SUBUNIT 17"/>
    <property type="match status" value="1"/>
</dbReference>
<keyword evidence="5" id="KW-0539">Nucleus</keyword>
<dbReference type="GO" id="GO:0006357">
    <property type="term" value="P:regulation of transcription by RNA polymerase II"/>
    <property type="evidence" value="ECO:0007669"/>
    <property type="project" value="InterPro"/>
</dbReference>
<evidence type="ECO:0000256" key="5">
    <source>
        <dbReference type="ARBA" id="ARBA00023242"/>
    </source>
</evidence>
<evidence type="ECO:0000256" key="4">
    <source>
        <dbReference type="ARBA" id="ARBA00023163"/>
    </source>
</evidence>
<evidence type="ECO:0000313" key="6">
    <source>
        <dbReference type="EMBL" id="KAG5683576.1"/>
    </source>
</evidence>
<dbReference type="InterPro" id="IPR019313">
    <property type="entry name" value="Mediator_Med17"/>
</dbReference>
<gene>
    <name evidence="6" type="ORF">PVAND_012849</name>
</gene>
<dbReference type="GO" id="GO:0016592">
    <property type="term" value="C:mediator complex"/>
    <property type="evidence" value="ECO:0007669"/>
    <property type="project" value="InterPro"/>
</dbReference>